<dbReference type="Gene3D" id="1.25.40.20">
    <property type="entry name" value="Ankyrin repeat-containing domain"/>
    <property type="match status" value="1"/>
</dbReference>
<protein>
    <submittedName>
        <fullName evidence="3">Uncharacterized protein</fullName>
    </submittedName>
</protein>
<dbReference type="InterPro" id="IPR002110">
    <property type="entry name" value="Ankyrin_rpt"/>
</dbReference>
<dbReference type="Proteomes" id="UP000242715">
    <property type="component" value="Unassembled WGS sequence"/>
</dbReference>
<dbReference type="Pfam" id="PF00023">
    <property type="entry name" value="Ank"/>
    <property type="match status" value="1"/>
</dbReference>
<dbReference type="PROSITE" id="PS50297">
    <property type="entry name" value="ANK_REP_REGION"/>
    <property type="match status" value="1"/>
</dbReference>
<dbReference type="EMBL" id="DF973769">
    <property type="protein sequence ID" value="GAU39603.1"/>
    <property type="molecule type" value="Genomic_DNA"/>
</dbReference>
<keyword evidence="2" id="KW-0040">ANK repeat</keyword>
<reference evidence="4" key="1">
    <citation type="journal article" date="2017" name="Front. Plant Sci.">
        <title>Climate Clever Clovers: New Paradigm to Reduce the Environmental Footprint of Ruminants by Breeding Low Methanogenic Forages Utilizing Haplotype Variation.</title>
        <authorList>
            <person name="Kaur P."/>
            <person name="Appels R."/>
            <person name="Bayer P.E."/>
            <person name="Keeble-Gagnere G."/>
            <person name="Wang J."/>
            <person name="Hirakawa H."/>
            <person name="Shirasawa K."/>
            <person name="Vercoe P."/>
            <person name="Stefanova K."/>
            <person name="Durmic Z."/>
            <person name="Nichols P."/>
            <person name="Revell C."/>
            <person name="Isobe S.N."/>
            <person name="Edwards D."/>
            <person name="Erskine W."/>
        </authorList>
    </citation>
    <scope>NUCLEOTIDE SEQUENCE [LARGE SCALE GENOMIC DNA]</scope>
    <source>
        <strain evidence="4">cv. Daliak</strain>
    </source>
</reference>
<dbReference type="SUPFAM" id="SSF48403">
    <property type="entry name" value="Ankyrin repeat"/>
    <property type="match status" value="1"/>
</dbReference>
<organism evidence="3 4">
    <name type="scientific">Trifolium subterraneum</name>
    <name type="common">Subterranean clover</name>
    <dbReference type="NCBI Taxonomy" id="3900"/>
    <lineage>
        <taxon>Eukaryota</taxon>
        <taxon>Viridiplantae</taxon>
        <taxon>Streptophyta</taxon>
        <taxon>Embryophyta</taxon>
        <taxon>Tracheophyta</taxon>
        <taxon>Spermatophyta</taxon>
        <taxon>Magnoliopsida</taxon>
        <taxon>eudicotyledons</taxon>
        <taxon>Gunneridae</taxon>
        <taxon>Pentapetalae</taxon>
        <taxon>rosids</taxon>
        <taxon>fabids</taxon>
        <taxon>Fabales</taxon>
        <taxon>Fabaceae</taxon>
        <taxon>Papilionoideae</taxon>
        <taxon>50 kb inversion clade</taxon>
        <taxon>NPAAA clade</taxon>
        <taxon>Hologalegina</taxon>
        <taxon>IRL clade</taxon>
        <taxon>Trifolieae</taxon>
        <taxon>Trifolium</taxon>
    </lineage>
</organism>
<dbReference type="AlphaFoldDB" id="A0A2Z6NC01"/>
<dbReference type="SMART" id="SM00248">
    <property type="entry name" value="ANK"/>
    <property type="match status" value="2"/>
</dbReference>
<dbReference type="OrthoDB" id="1160997at2759"/>
<accession>A0A2Z6NC01</accession>
<name>A0A2Z6NC01_TRISU</name>
<feature type="repeat" description="ANK" evidence="2">
    <location>
        <begin position="43"/>
        <end position="75"/>
    </location>
</feature>
<evidence type="ECO:0000313" key="3">
    <source>
        <dbReference type="EMBL" id="GAU39603.1"/>
    </source>
</evidence>
<evidence type="ECO:0000256" key="1">
    <source>
        <dbReference type="ARBA" id="ARBA00004413"/>
    </source>
</evidence>
<evidence type="ECO:0000313" key="4">
    <source>
        <dbReference type="Proteomes" id="UP000242715"/>
    </source>
</evidence>
<comment type="subcellular location">
    <subcellularLocation>
        <location evidence="1">Cell membrane</location>
        <topology evidence="1">Peripheral membrane protein</topology>
        <orientation evidence="1">Cytoplasmic side</orientation>
    </subcellularLocation>
</comment>
<dbReference type="InterPro" id="IPR036770">
    <property type="entry name" value="Ankyrin_rpt-contain_sf"/>
</dbReference>
<proteinExistence type="predicted"/>
<gene>
    <name evidence="3" type="ORF">TSUD_276430</name>
</gene>
<keyword evidence="4" id="KW-1185">Reference proteome</keyword>
<sequence length="176" mass="19658">MAASNIASTGIVLEVLTKDNYLDWSVLVKNYLIGKELWYNIVEGWTSLHVAVDAVQQEIMEKLVEMGASLTEKDSKGYTPFALAAESPGHIYVRFVRWMLNKGGGGKELLTMKINSDDDKDVAATLLQQDDGTQIPLSYEFDQCMRPIHALAHIPTAFVRGTRLGFFERKIYTASP</sequence>
<dbReference type="PROSITE" id="PS50088">
    <property type="entry name" value="ANK_REPEAT"/>
    <property type="match status" value="1"/>
</dbReference>
<evidence type="ECO:0000256" key="2">
    <source>
        <dbReference type="PROSITE-ProRule" id="PRU00023"/>
    </source>
</evidence>
<dbReference type="GO" id="GO:0005886">
    <property type="term" value="C:plasma membrane"/>
    <property type="evidence" value="ECO:0007669"/>
    <property type="project" value="UniProtKB-SubCell"/>
</dbReference>